<name>A0ABQ0QP35_9PROT</name>
<dbReference type="EMBL" id="BAQC01000018">
    <property type="protein sequence ID" value="GBR51999.1"/>
    <property type="molecule type" value="Genomic_DNA"/>
</dbReference>
<keyword evidence="2" id="KW-1185">Reference proteome</keyword>
<gene>
    <name evidence="1" type="ORF">AA106555_0760</name>
</gene>
<organism evidence="1 2">
    <name type="scientific">Neokomagataea thailandica NBRC 106555</name>
    <dbReference type="NCBI Taxonomy" id="1223520"/>
    <lineage>
        <taxon>Bacteria</taxon>
        <taxon>Pseudomonadati</taxon>
        <taxon>Pseudomonadota</taxon>
        <taxon>Alphaproteobacteria</taxon>
        <taxon>Acetobacterales</taxon>
        <taxon>Acetobacteraceae</taxon>
        <taxon>Neokomagataea</taxon>
    </lineage>
</organism>
<protein>
    <submittedName>
        <fullName evidence="1">Uncharacterized protein</fullName>
    </submittedName>
</protein>
<proteinExistence type="predicted"/>
<dbReference type="Proteomes" id="UP001062632">
    <property type="component" value="Unassembled WGS sequence"/>
</dbReference>
<reference evidence="1 2" key="1">
    <citation type="submission" date="2013-04" db="EMBL/GenBank/DDBJ databases">
        <title>The genome sequencing project of 58 acetic acid bacteria.</title>
        <authorList>
            <person name="Okamoto-Kainuma A."/>
            <person name="Ishikawa M."/>
            <person name="Umino S."/>
            <person name="Koizumi Y."/>
            <person name="Shiwa Y."/>
            <person name="Yoshikawa H."/>
            <person name="Matsutani M."/>
            <person name="Matsushita K."/>
        </authorList>
    </citation>
    <scope>NUCLEOTIDE SEQUENCE [LARGE SCALE GENOMIC DNA]</scope>
    <source>
        <strain evidence="1 2">NBRC 106555</strain>
    </source>
</reference>
<sequence length="97" mass="10830">MPLLRSLCLLSDGDPKATAYEAGKVCGRGRNWNTTHWDWFAIVGATGRQGNVKRMSRSLGIRKEELVEVSHTKEQQCFWLLFFEGKPLGHSGCCFGG</sequence>
<evidence type="ECO:0000313" key="2">
    <source>
        <dbReference type="Proteomes" id="UP001062632"/>
    </source>
</evidence>
<comment type="caution">
    <text evidence="1">The sequence shown here is derived from an EMBL/GenBank/DDBJ whole genome shotgun (WGS) entry which is preliminary data.</text>
</comment>
<evidence type="ECO:0000313" key="1">
    <source>
        <dbReference type="EMBL" id="GBR51999.1"/>
    </source>
</evidence>
<accession>A0ABQ0QP35</accession>